<dbReference type="Gene3D" id="1.10.510.10">
    <property type="entry name" value="Transferase(Phosphotransferase) domain 1"/>
    <property type="match status" value="1"/>
</dbReference>
<dbReference type="PROSITE" id="PS00108">
    <property type="entry name" value="PROTEIN_KINASE_ST"/>
    <property type="match status" value="1"/>
</dbReference>
<evidence type="ECO:0000256" key="7">
    <source>
        <dbReference type="ARBA" id="ARBA00061588"/>
    </source>
</evidence>
<evidence type="ECO:0000256" key="5">
    <source>
        <dbReference type="ARBA" id="ARBA00022777"/>
    </source>
</evidence>
<evidence type="ECO:0000256" key="6">
    <source>
        <dbReference type="ARBA" id="ARBA00022840"/>
    </source>
</evidence>
<dbReference type="PANTHER" id="PTHR11909">
    <property type="entry name" value="CASEIN KINASE-RELATED"/>
    <property type="match status" value="1"/>
</dbReference>
<proteinExistence type="inferred from homology"/>
<dbReference type="STRING" id="6248.A0A0K0DUE4"/>
<evidence type="ECO:0000313" key="9">
    <source>
        <dbReference type="Proteomes" id="UP000035681"/>
    </source>
</evidence>
<evidence type="ECO:0000259" key="8">
    <source>
        <dbReference type="PROSITE" id="PS50011"/>
    </source>
</evidence>
<keyword evidence="4" id="KW-0547">Nucleotide-binding</keyword>
<keyword evidence="3" id="KW-0808">Transferase</keyword>
<evidence type="ECO:0000256" key="2">
    <source>
        <dbReference type="ARBA" id="ARBA00022527"/>
    </source>
</evidence>
<dbReference type="GO" id="GO:0004674">
    <property type="term" value="F:protein serine/threonine kinase activity"/>
    <property type="evidence" value="ECO:0007669"/>
    <property type="project" value="UniProtKB-KW"/>
</dbReference>
<name>A0A0K0DUE4_STRER</name>
<feature type="domain" description="Protein kinase" evidence="8">
    <location>
        <begin position="19"/>
        <end position="283"/>
    </location>
</feature>
<dbReference type="SMART" id="SM00220">
    <property type="entry name" value="S_TKc"/>
    <property type="match status" value="1"/>
</dbReference>
<dbReference type="GO" id="GO:0005524">
    <property type="term" value="F:ATP binding"/>
    <property type="evidence" value="ECO:0007669"/>
    <property type="project" value="UniProtKB-KW"/>
</dbReference>
<evidence type="ECO:0000256" key="4">
    <source>
        <dbReference type="ARBA" id="ARBA00022741"/>
    </source>
</evidence>
<keyword evidence="9" id="KW-1185">Reference proteome</keyword>
<keyword evidence="2" id="KW-0723">Serine/threonine-protein kinase</keyword>
<reference evidence="10" key="1">
    <citation type="submission" date="2015-08" db="UniProtKB">
        <authorList>
            <consortium name="WormBaseParasite"/>
        </authorList>
    </citation>
    <scope>IDENTIFICATION</scope>
</reference>
<dbReference type="InterPro" id="IPR050235">
    <property type="entry name" value="CK1_Ser-Thr_kinase"/>
</dbReference>
<dbReference type="InterPro" id="IPR011009">
    <property type="entry name" value="Kinase-like_dom_sf"/>
</dbReference>
<dbReference type="WBParaSite" id="TCONS_00008444.p1">
    <property type="protein sequence ID" value="TCONS_00008444.p1"/>
    <property type="gene ID" value="XLOC_006393"/>
</dbReference>
<keyword evidence="6" id="KW-0067">ATP-binding</keyword>
<dbReference type="AlphaFoldDB" id="A0A0K0DUE4"/>
<dbReference type="FunFam" id="3.30.200.20:FF:000358">
    <property type="entry name" value="Tau tubulin kinase 2b"/>
    <property type="match status" value="1"/>
</dbReference>
<dbReference type="EC" id="2.7.11.1" evidence="1"/>
<comment type="similarity">
    <text evidence="7">Belongs to the protein kinase superfamily. CK1 Ser/Thr protein kinase family.</text>
</comment>
<evidence type="ECO:0000256" key="3">
    <source>
        <dbReference type="ARBA" id="ARBA00022679"/>
    </source>
</evidence>
<keyword evidence="5" id="KW-0418">Kinase</keyword>
<dbReference type="Proteomes" id="UP000035681">
    <property type="component" value="Unplaced"/>
</dbReference>
<dbReference type="GO" id="GO:0015630">
    <property type="term" value="C:microtubule cytoskeleton"/>
    <property type="evidence" value="ECO:0007669"/>
    <property type="project" value="UniProtKB-ARBA"/>
</dbReference>
<dbReference type="InterPro" id="IPR000719">
    <property type="entry name" value="Prot_kinase_dom"/>
</dbReference>
<dbReference type="WBParaSite" id="SSTP_0000085700.1">
    <property type="protein sequence ID" value="SSTP_0000085700.1"/>
    <property type="gene ID" value="SSTP_0000085700"/>
</dbReference>
<sequence length="351" mass="40138">MATNDGPANLLLGTVVGRFKIIKKIGEGSCGAVYTCSEVSTNKFAALKAELISEYGNGLKIEVQVLRRLSGKKHVAQLLSCGKTDTYCYMVTSLLGCSLYTFIRSKKFDFSLSTIIRVSIQMLFAIKQIHQIGIVHRDLKPANMTIGRNGIERKIIHIIDFGLSRDFTIIENGKLRLRKPREKCLFRGTVKYCSVATMEKVEQGRCDDLISLFYICADIKKNLPWHYCNKTEEVLQMKKDYSDELLFDFCPVYANLIKYVKKLKYQDSPDYGYIFKELKNEMAQGGFKFSDPFEWESVADEFNFKFLPTTDSKTSLPRNSTSTKNIPPDAVNTFFEEHFSKENFEKDELGF</sequence>
<accession>A0A0K0DUE4</accession>
<dbReference type="SUPFAM" id="SSF56112">
    <property type="entry name" value="Protein kinase-like (PK-like)"/>
    <property type="match status" value="1"/>
</dbReference>
<evidence type="ECO:0000256" key="1">
    <source>
        <dbReference type="ARBA" id="ARBA00012513"/>
    </source>
</evidence>
<dbReference type="PROSITE" id="PS50011">
    <property type="entry name" value="PROTEIN_KINASE_DOM"/>
    <property type="match status" value="1"/>
</dbReference>
<dbReference type="Pfam" id="PF00069">
    <property type="entry name" value="Pkinase"/>
    <property type="match status" value="1"/>
</dbReference>
<evidence type="ECO:0000313" key="10">
    <source>
        <dbReference type="WBParaSite" id="SSTP_0000085700.1"/>
    </source>
</evidence>
<organism evidence="10">
    <name type="scientific">Strongyloides stercoralis</name>
    <name type="common">Threadworm</name>
    <dbReference type="NCBI Taxonomy" id="6248"/>
    <lineage>
        <taxon>Eukaryota</taxon>
        <taxon>Metazoa</taxon>
        <taxon>Ecdysozoa</taxon>
        <taxon>Nematoda</taxon>
        <taxon>Chromadorea</taxon>
        <taxon>Rhabditida</taxon>
        <taxon>Tylenchina</taxon>
        <taxon>Panagrolaimomorpha</taxon>
        <taxon>Strongyloidoidea</taxon>
        <taxon>Strongyloididae</taxon>
        <taxon>Strongyloides</taxon>
    </lineage>
</organism>
<dbReference type="InterPro" id="IPR008271">
    <property type="entry name" value="Ser/Thr_kinase_AS"/>
</dbReference>
<protein>
    <recommendedName>
        <fullName evidence="1">non-specific serine/threonine protein kinase</fullName>
        <ecNumber evidence="1">2.7.11.1</ecNumber>
    </recommendedName>
</protein>